<dbReference type="AlphaFoldDB" id="A0A4Z2G3B8"/>
<dbReference type="EMBL" id="SRLO01000747">
    <property type="protein sequence ID" value="TNN47343.1"/>
    <property type="molecule type" value="Genomic_DNA"/>
</dbReference>
<accession>A0A4Z2G3B8</accession>
<evidence type="ECO:0000313" key="1">
    <source>
        <dbReference type="EMBL" id="TNN47343.1"/>
    </source>
</evidence>
<sequence length="112" mass="12120">MSNLPRCSSERAARASSFALLSTSRAAVASWQPSTSVARASSLALLSASKDASAFSRSIVWYSRAARSFCISEKISENSLLISSLSRASMRRLSARSFFSWSCSCFNSTKCL</sequence>
<name>A0A4Z2G3B8_9TELE</name>
<comment type="caution">
    <text evidence="1">The sequence shown here is derived from an EMBL/GenBank/DDBJ whole genome shotgun (WGS) entry which is preliminary data.</text>
</comment>
<evidence type="ECO:0000313" key="2">
    <source>
        <dbReference type="Proteomes" id="UP000314294"/>
    </source>
</evidence>
<organism evidence="1 2">
    <name type="scientific">Liparis tanakae</name>
    <name type="common">Tanaka's snailfish</name>
    <dbReference type="NCBI Taxonomy" id="230148"/>
    <lineage>
        <taxon>Eukaryota</taxon>
        <taxon>Metazoa</taxon>
        <taxon>Chordata</taxon>
        <taxon>Craniata</taxon>
        <taxon>Vertebrata</taxon>
        <taxon>Euteleostomi</taxon>
        <taxon>Actinopterygii</taxon>
        <taxon>Neopterygii</taxon>
        <taxon>Teleostei</taxon>
        <taxon>Neoteleostei</taxon>
        <taxon>Acanthomorphata</taxon>
        <taxon>Eupercaria</taxon>
        <taxon>Perciformes</taxon>
        <taxon>Cottioidei</taxon>
        <taxon>Cottales</taxon>
        <taxon>Liparidae</taxon>
        <taxon>Liparis</taxon>
    </lineage>
</organism>
<keyword evidence="2" id="KW-1185">Reference proteome</keyword>
<gene>
    <name evidence="1" type="ORF">EYF80_042470</name>
</gene>
<reference evidence="1 2" key="1">
    <citation type="submission" date="2019-03" db="EMBL/GenBank/DDBJ databases">
        <title>First draft genome of Liparis tanakae, snailfish: a comprehensive survey of snailfish specific genes.</title>
        <authorList>
            <person name="Kim W."/>
            <person name="Song I."/>
            <person name="Jeong J.-H."/>
            <person name="Kim D."/>
            <person name="Kim S."/>
            <person name="Ryu S."/>
            <person name="Song J.Y."/>
            <person name="Lee S.K."/>
        </authorList>
    </citation>
    <scope>NUCLEOTIDE SEQUENCE [LARGE SCALE GENOMIC DNA]</scope>
    <source>
        <tissue evidence="1">Muscle</tissue>
    </source>
</reference>
<protein>
    <submittedName>
        <fullName evidence="1">Uncharacterized protein</fullName>
    </submittedName>
</protein>
<proteinExistence type="predicted"/>
<dbReference type="Proteomes" id="UP000314294">
    <property type="component" value="Unassembled WGS sequence"/>
</dbReference>